<feature type="non-terminal residue" evidence="1">
    <location>
        <position position="104"/>
    </location>
</feature>
<sequence length="104" mass="11546">KYRLKCGSGFRHGQTGQLPGAAFFHDTKRGAQALSKKIKKREIYAAPWFSIICHMTVSGLETANWRPLQLQALLLTENVHVHHACMKKRKGRGAAGEFTSGSPK</sequence>
<gene>
    <name evidence="1" type="primary">WDR49</name>
</gene>
<dbReference type="EMBL" id="HAEB01007855">
    <property type="protein sequence ID" value="SBQ54382.1"/>
    <property type="molecule type" value="Transcribed_RNA"/>
</dbReference>
<reference evidence="1" key="1">
    <citation type="submission" date="2016-05" db="EMBL/GenBank/DDBJ databases">
        <authorList>
            <person name="Lavstsen T."/>
            <person name="Jespersen J.S."/>
        </authorList>
    </citation>
    <scope>NUCLEOTIDE SEQUENCE</scope>
    <source>
        <tissue evidence="1">Brain</tissue>
    </source>
</reference>
<protein>
    <submittedName>
        <fullName evidence="1">Uncharacterized protein</fullName>
    </submittedName>
</protein>
<evidence type="ECO:0000313" key="1">
    <source>
        <dbReference type="EMBL" id="SBQ54382.1"/>
    </source>
</evidence>
<proteinExistence type="predicted"/>
<organism evidence="1">
    <name type="scientific">Nothobranchius korthausae</name>
    <dbReference type="NCBI Taxonomy" id="1143690"/>
    <lineage>
        <taxon>Eukaryota</taxon>
        <taxon>Metazoa</taxon>
        <taxon>Chordata</taxon>
        <taxon>Craniata</taxon>
        <taxon>Vertebrata</taxon>
        <taxon>Euteleostomi</taxon>
        <taxon>Actinopterygii</taxon>
        <taxon>Neopterygii</taxon>
        <taxon>Teleostei</taxon>
        <taxon>Neoteleostei</taxon>
        <taxon>Acanthomorphata</taxon>
        <taxon>Ovalentaria</taxon>
        <taxon>Atherinomorphae</taxon>
        <taxon>Cyprinodontiformes</taxon>
        <taxon>Nothobranchiidae</taxon>
        <taxon>Nothobranchius</taxon>
    </lineage>
</organism>
<accession>A0A1A8F5K2</accession>
<reference evidence="1" key="2">
    <citation type="submission" date="2016-06" db="EMBL/GenBank/DDBJ databases">
        <title>The genome of a short-lived fish provides insights into sex chromosome evolution and the genetic control of aging.</title>
        <authorList>
            <person name="Reichwald K."/>
            <person name="Felder M."/>
            <person name="Petzold A."/>
            <person name="Koch P."/>
            <person name="Groth M."/>
            <person name="Platzer M."/>
        </authorList>
    </citation>
    <scope>NUCLEOTIDE SEQUENCE</scope>
    <source>
        <tissue evidence="1">Brain</tissue>
    </source>
</reference>
<dbReference type="AlphaFoldDB" id="A0A1A8F5K2"/>
<name>A0A1A8F5K2_9TELE</name>
<feature type="non-terminal residue" evidence="1">
    <location>
        <position position="1"/>
    </location>
</feature>